<evidence type="ECO:0000313" key="3">
    <source>
        <dbReference type="Proteomes" id="UP000036403"/>
    </source>
</evidence>
<accession>A0A0J7KPX0</accession>
<dbReference type="AlphaFoldDB" id="A0A0J7KPX0"/>
<feature type="non-terminal residue" evidence="2">
    <location>
        <position position="60"/>
    </location>
</feature>
<feature type="compositionally biased region" description="Polar residues" evidence="1">
    <location>
        <begin position="19"/>
        <end position="28"/>
    </location>
</feature>
<dbReference type="Proteomes" id="UP000036403">
    <property type="component" value="Unassembled WGS sequence"/>
</dbReference>
<reference evidence="2 3" key="1">
    <citation type="submission" date="2015-04" db="EMBL/GenBank/DDBJ databases">
        <title>Lasius niger genome sequencing.</title>
        <authorList>
            <person name="Konorov E.A."/>
            <person name="Nikitin M.A."/>
            <person name="Kirill M.V."/>
            <person name="Chang P."/>
        </authorList>
    </citation>
    <scope>NUCLEOTIDE SEQUENCE [LARGE SCALE GENOMIC DNA]</scope>
    <source>
        <tissue evidence="2">Whole</tissue>
    </source>
</reference>
<dbReference type="STRING" id="67767.A0A0J7KPX0"/>
<protein>
    <submittedName>
        <fullName evidence="2">Leucine-rich repeat-containing protein</fullName>
    </submittedName>
</protein>
<comment type="caution">
    <text evidence="2">The sequence shown here is derived from an EMBL/GenBank/DDBJ whole genome shotgun (WGS) entry which is preliminary data.</text>
</comment>
<dbReference type="EMBL" id="LBMM01004530">
    <property type="protein sequence ID" value="KMQ92321.1"/>
    <property type="molecule type" value="Genomic_DNA"/>
</dbReference>
<evidence type="ECO:0000256" key="1">
    <source>
        <dbReference type="SAM" id="MobiDB-lite"/>
    </source>
</evidence>
<sequence length="60" mass="6868">MVPPIDPRTQSPPRLPQETKPSNVNKMPNRNEVESRLSQIRDYIRITGTMMESLSQSSDL</sequence>
<proteinExistence type="predicted"/>
<feature type="region of interest" description="Disordered" evidence="1">
    <location>
        <begin position="1"/>
        <end position="35"/>
    </location>
</feature>
<name>A0A0J7KPX0_LASNI</name>
<organism evidence="2 3">
    <name type="scientific">Lasius niger</name>
    <name type="common">Black garden ant</name>
    <dbReference type="NCBI Taxonomy" id="67767"/>
    <lineage>
        <taxon>Eukaryota</taxon>
        <taxon>Metazoa</taxon>
        <taxon>Ecdysozoa</taxon>
        <taxon>Arthropoda</taxon>
        <taxon>Hexapoda</taxon>
        <taxon>Insecta</taxon>
        <taxon>Pterygota</taxon>
        <taxon>Neoptera</taxon>
        <taxon>Endopterygota</taxon>
        <taxon>Hymenoptera</taxon>
        <taxon>Apocrita</taxon>
        <taxon>Aculeata</taxon>
        <taxon>Formicoidea</taxon>
        <taxon>Formicidae</taxon>
        <taxon>Formicinae</taxon>
        <taxon>Lasius</taxon>
        <taxon>Lasius</taxon>
    </lineage>
</organism>
<dbReference type="OrthoDB" id="2125770at2759"/>
<gene>
    <name evidence="2" type="ORF">RF55_7710</name>
</gene>
<keyword evidence="3" id="KW-1185">Reference proteome</keyword>
<dbReference type="PaxDb" id="67767-A0A0J7KPX0"/>
<evidence type="ECO:0000313" key="2">
    <source>
        <dbReference type="EMBL" id="KMQ92321.1"/>
    </source>
</evidence>